<organism evidence="8">
    <name type="scientific">Xenopsylla cheopis</name>
    <name type="common">Oriental rat flea</name>
    <name type="synonym">Pulex cheopis</name>
    <dbReference type="NCBI Taxonomy" id="163159"/>
    <lineage>
        <taxon>Eukaryota</taxon>
        <taxon>Metazoa</taxon>
        <taxon>Ecdysozoa</taxon>
        <taxon>Arthropoda</taxon>
        <taxon>Hexapoda</taxon>
        <taxon>Insecta</taxon>
        <taxon>Pterygota</taxon>
        <taxon>Neoptera</taxon>
        <taxon>Endopterygota</taxon>
        <taxon>Siphonaptera</taxon>
        <taxon>Pulicidae</taxon>
        <taxon>Xenopsyllinae</taxon>
        <taxon>Xenopsylla</taxon>
    </lineage>
</organism>
<dbReference type="PRINTS" id="PR00114">
    <property type="entry name" value="STPHPHTASE"/>
</dbReference>
<dbReference type="SMART" id="SM00156">
    <property type="entry name" value="PP2Ac"/>
    <property type="match status" value="1"/>
</dbReference>
<comment type="cofactor">
    <cofactor evidence="1">
        <name>Mn(2+)</name>
        <dbReference type="ChEBI" id="CHEBI:29035"/>
    </cofactor>
</comment>
<dbReference type="InterPro" id="IPR047129">
    <property type="entry name" value="PPA2-like"/>
</dbReference>
<accession>A0A6M2DM96</accession>
<keyword evidence="2" id="KW-0479">Metal-binding</keyword>
<keyword evidence="5" id="KW-0464">Manganese</keyword>
<reference evidence="8" key="1">
    <citation type="submission" date="2020-03" db="EMBL/GenBank/DDBJ databases">
        <title>Transcriptomic Profiling of the Digestive Tract of the Rat Flea, Xenopsylla cheopis, Following Blood Feeding and Infection with Yersinia pestis.</title>
        <authorList>
            <person name="Bland D.M."/>
            <person name="Martens C.A."/>
            <person name="Virtaneva K."/>
            <person name="Kanakabandi K."/>
            <person name="Long D."/>
            <person name="Rosenke R."/>
            <person name="Saturday G.A."/>
            <person name="Hoyt F.H."/>
            <person name="Bruno D.P."/>
            <person name="Ribeiro J.M.C."/>
            <person name="Hinnebusch J."/>
        </authorList>
    </citation>
    <scope>NUCLEOTIDE SEQUENCE</scope>
</reference>
<dbReference type="InterPro" id="IPR004843">
    <property type="entry name" value="Calcineurin-like_PHP"/>
</dbReference>
<keyword evidence="3 6" id="KW-0378">Hydrolase</keyword>
<dbReference type="EMBL" id="GIIL01003689">
    <property type="protein sequence ID" value="NOV47415.1"/>
    <property type="molecule type" value="Transcribed_RNA"/>
</dbReference>
<evidence type="ECO:0000256" key="2">
    <source>
        <dbReference type="ARBA" id="ARBA00022723"/>
    </source>
</evidence>
<evidence type="ECO:0000256" key="5">
    <source>
        <dbReference type="ARBA" id="ARBA00023211"/>
    </source>
</evidence>
<dbReference type="Gene3D" id="3.60.21.10">
    <property type="match status" value="1"/>
</dbReference>
<keyword evidence="4" id="KW-0904">Protein phosphatase</keyword>
<dbReference type="EC" id="3.1.3.16" evidence="6"/>
<sequence>MADIDRWIEIAKKCKYLPETDLKKLCDLVCDLLIEESNIQPVSTPVTVCGDIHGQFYDLEELFRCGGQVPDTNYIFMGDFVDRGYYSLETLTRLMTLKARYPDRITLLRGNHESRQITQVYGFYDECLSKYGNANAWKNCCRVFDLLTIAALIDERILCVHGGLSPDIRTLDQIRTIERNQEIPHKGAFCDLVWSDPEDVETWSVSPRGAGWLFGSKVAHDFMKINDLSLICRAHQLVHEGFKYMFDDKLVTVWSAPNYCYRCGNVASILKFNTTEEREAKLFHAVPDADRVIPPRVTTPYFL</sequence>
<dbReference type="AlphaFoldDB" id="A0A6M2DM96"/>
<evidence type="ECO:0000313" key="8">
    <source>
        <dbReference type="EMBL" id="NOV47415.1"/>
    </source>
</evidence>
<feature type="domain" description="Serine/threonine specific protein phosphatases" evidence="7">
    <location>
        <begin position="108"/>
        <end position="113"/>
    </location>
</feature>
<dbReference type="PROSITE" id="PS00125">
    <property type="entry name" value="SER_THR_PHOSPHATASE"/>
    <property type="match status" value="1"/>
</dbReference>
<dbReference type="InterPro" id="IPR029052">
    <property type="entry name" value="Metallo-depent_PP-like"/>
</dbReference>
<dbReference type="InterPro" id="IPR006186">
    <property type="entry name" value="Ser/Thr-sp_prot-phosphatase"/>
</dbReference>
<dbReference type="SUPFAM" id="SSF56300">
    <property type="entry name" value="Metallo-dependent phosphatases"/>
    <property type="match status" value="1"/>
</dbReference>
<proteinExistence type="inferred from homology"/>
<evidence type="ECO:0000256" key="1">
    <source>
        <dbReference type="ARBA" id="ARBA00001936"/>
    </source>
</evidence>
<name>A0A6M2DM96_XENCH</name>
<protein>
    <recommendedName>
        <fullName evidence="6">Serine/threonine-protein phosphatase</fullName>
        <ecNumber evidence="6">3.1.3.16</ecNumber>
    </recommendedName>
</protein>
<dbReference type="CDD" id="cd07415">
    <property type="entry name" value="MPP_PP2A_PP4_PP6"/>
    <property type="match status" value="1"/>
</dbReference>
<evidence type="ECO:0000256" key="4">
    <source>
        <dbReference type="ARBA" id="ARBA00022912"/>
    </source>
</evidence>
<comment type="catalytic activity">
    <reaction evidence="6">
        <text>O-phospho-L-threonyl-[protein] + H2O = L-threonyl-[protein] + phosphate</text>
        <dbReference type="Rhea" id="RHEA:47004"/>
        <dbReference type="Rhea" id="RHEA-COMP:11060"/>
        <dbReference type="Rhea" id="RHEA-COMP:11605"/>
        <dbReference type="ChEBI" id="CHEBI:15377"/>
        <dbReference type="ChEBI" id="CHEBI:30013"/>
        <dbReference type="ChEBI" id="CHEBI:43474"/>
        <dbReference type="ChEBI" id="CHEBI:61977"/>
        <dbReference type="EC" id="3.1.3.16"/>
    </reaction>
</comment>
<evidence type="ECO:0000259" key="7">
    <source>
        <dbReference type="PROSITE" id="PS00125"/>
    </source>
</evidence>
<dbReference type="PANTHER" id="PTHR45619">
    <property type="entry name" value="SERINE/THREONINE-PROTEIN PHOSPHATASE PP2A-RELATED"/>
    <property type="match status" value="1"/>
</dbReference>
<dbReference type="GO" id="GO:0004722">
    <property type="term" value="F:protein serine/threonine phosphatase activity"/>
    <property type="evidence" value="ECO:0007669"/>
    <property type="project" value="UniProtKB-EC"/>
</dbReference>
<dbReference type="FunFam" id="3.60.21.10:FF:000005">
    <property type="entry name" value="Serine/threonine-protein phosphatase"/>
    <property type="match status" value="1"/>
</dbReference>
<comment type="similarity">
    <text evidence="6">Belongs to the PPP phosphatase family.</text>
</comment>
<dbReference type="Pfam" id="PF00149">
    <property type="entry name" value="Metallophos"/>
    <property type="match status" value="1"/>
</dbReference>
<evidence type="ECO:0000256" key="3">
    <source>
        <dbReference type="ARBA" id="ARBA00022801"/>
    </source>
</evidence>
<evidence type="ECO:0000256" key="6">
    <source>
        <dbReference type="RuleBase" id="RU004273"/>
    </source>
</evidence>
<dbReference type="GO" id="GO:0046872">
    <property type="term" value="F:metal ion binding"/>
    <property type="evidence" value="ECO:0007669"/>
    <property type="project" value="UniProtKB-KW"/>
</dbReference>